<reference evidence="9" key="1">
    <citation type="submission" date="2020-08" db="EMBL/GenBank/DDBJ databases">
        <title>Spodoptera exigua strain:BAW_Kor-Di-RS1 Genome sequencing and assembly.</title>
        <authorList>
            <person name="Kim J."/>
            <person name="Nam H.Y."/>
            <person name="Kwon M."/>
            <person name="Choi J.H."/>
            <person name="Cho S.R."/>
            <person name="Kim G.-H."/>
        </authorList>
    </citation>
    <scope>NUCLEOTIDE SEQUENCE</scope>
    <source>
        <strain evidence="9">BAW_Kor-Di-RS1</strain>
        <tissue evidence="9">Whole-body</tissue>
    </source>
</reference>
<dbReference type="AlphaFoldDB" id="A0A835GRK7"/>
<organism evidence="9 10">
    <name type="scientific">Spodoptera exigua</name>
    <name type="common">Beet armyworm</name>
    <name type="synonym">Noctua fulgens</name>
    <dbReference type="NCBI Taxonomy" id="7107"/>
    <lineage>
        <taxon>Eukaryota</taxon>
        <taxon>Metazoa</taxon>
        <taxon>Ecdysozoa</taxon>
        <taxon>Arthropoda</taxon>
        <taxon>Hexapoda</taxon>
        <taxon>Insecta</taxon>
        <taxon>Pterygota</taxon>
        <taxon>Neoptera</taxon>
        <taxon>Endopterygota</taxon>
        <taxon>Lepidoptera</taxon>
        <taxon>Glossata</taxon>
        <taxon>Ditrysia</taxon>
        <taxon>Noctuoidea</taxon>
        <taxon>Noctuidae</taxon>
        <taxon>Amphipyrinae</taxon>
        <taxon>Spodoptera</taxon>
    </lineage>
</organism>
<comment type="caution">
    <text evidence="9">The sequence shown here is derived from an EMBL/GenBank/DDBJ whole genome shotgun (WGS) entry which is preliminary data.</text>
</comment>
<evidence type="ECO:0000256" key="4">
    <source>
        <dbReference type="ARBA" id="ARBA00022692"/>
    </source>
</evidence>
<dbReference type="Proteomes" id="UP000648187">
    <property type="component" value="Unassembled WGS sequence"/>
</dbReference>
<keyword evidence="4" id="KW-0812">Transmembrane</keyword>
<dbReference type="InterPro" id="IPR020164">
    <property type="entry name" value="Cyt_c_Oxase_assmbl_COX16"/>
</dbReference>
<protein>
    <recommendedName>
        <fullName evidence="3">Cytochrome c oxidase assembly protein COX16 homolog, mitochondrial</fullName>
    </recommendedName>
</protein>
<dbReference type="EMBL" id="JACKWZ010000016">
    <property type="protein sequence ID" value="KAF9422443.1"/>
    <property type="molecule type" value="Genomic_DNA"/>
</dbReference>
<comment type="subcellular location">
    <subcellularLocation>
        <location evidence="1">Mitochondrion inner membrane</location>
        <topology evidence="1">Single-pass membrane protein</topology>
    </subcellularLocation>
</comment>
<evidence type="ECO:0000256" key="2">
    <source>
        <dbReference type="ARBA" id="ARBA00008370"/>
    </source>
</evidence>
<evidence type="ECO:0000313" key="9">
    <source>
        <dbReference type="EMBL" id="KAF9422443.1"/>
    </source>
</evidence>
<evidence type="ECO:0000256" key="1">
    <source>
        <dbReference type="ARBA" id="ARBA00004434"/>
    </source>
</evidence>
<dbReference type="GO" id="GO:0033617">
    <property type="term" value="P:mitochondrial respiratory chain complex IV assembly"/>
    <property type="evidence" value="ECO:0007669"/>
    <property type="project" value="TreeGrafter"/>
</dbReference>
<proteinExistence type="inferred from homology"/>
<accession>A0A835GRK7</accession>
<evidence type="ECO:0000256" key="8">
    <source>
        <dbReference type="ARBA" id="ARBA00023136"/>
    </source>
</evidence>
<evidence type="ECO:0000256" key="7">
    <source>
        <dbReference type="ARBA" id="ARBA00023128"/>
    </source>
</evidence>
<gene>
    <name evidence="9" type="ORF">HW555_001841</name>
</gene>
<keyword evidence="5" id="KW-0999">Mitochondrion inner membrane</keyword>
<evidence type="ECO:0000313" key="10">
    <source>
        <dbReference type="Proteomes" id="UP000648187"/>
    </source>
</evidence>
<dbReference type="GO" id="GO:0005743">
    <property type="term" value="C:mitochondrial inner membrane"/>
    <property type="evidence" value="ECO:0007669"/>
    <property type="project" value="UniProtKB-SubCell"/>
</dbReference>
<sequence length="233" mass="26876">MEMMLDNLSFTTDTHQLALEFVRCTLMANGSVGWNVNATSLRALAGTDCPNTPASDSFIVAMNMIKMWSKVIRNGILQLDPRRQRRLCTRRSGKTLGVKLELQYKLNARLGSMFNTLSSLSKRRSFKYGLPFILFMVGGSFGLREWTQIRYQFSKVKGVSKEEAQKMGLNKDKDVTLEQTYEEIQKLDIDNWENKRGPRPWETIEEKKKLRVVGLLSMDMKVFLFSRDIDVEK</sequence>
<keyword evidence="10" id="KW-1185">Reference proteome</keyword>
<evidence type="ECO:0000256" key="6">
    <source>
        <dbReference type="ARBA" id="ARBA00022989"/>
    </source>
</evidence>
<comment type="similarity">
    <text evidence="2">Belongs to the COX16 family.</text>
</comment>
<dbReference type="Pfam" id="PF14138">
    <property type="entry name" value="COX16"/>
    <property type="match status" value="1"/>
</dbReference>
<name>A0A835GRK7_SPOEX</name>
<keyword evidence="7" id="KW-0496">Mitochondrion</keyword>
<dbReference type="PANTHER" id="PTHR17130:SF14">
    <property type="entry name" value="CYTOCHROME C OXIDASE ASSEMBLY PROTEIN COX16 HOMOLOG, MITOCHONDRIAL"/>
    <property type="match status" value="1"/>
</dbReference>
<evidence type="ECO:0000256" key="3">
    <source>
        <dbReference type="ARBA" id="ARBA00021814"/>
    </source>
</evidence>
<dbReference type="PANTHER" id="PTHR17130">
    <property type="entry name" value="MITOCHONDRIAL OUTER MEMBRANE PROTEIN 25"/>
    <property type="match status" value="1"/>
</dbReference>
<keyword evidence="6" id="KW-1133">Transmembrane helix</keyword>
<keyword evidence="8" id="KW-0472">Membrane</keyword>
<evidence type="ECO:0000256" key="5">
    <source>
        <dbReference type="ARBA" id="ARBA00022792"/>
    </source>
</evidence>